<evidence type="ECO:0000256" key="1">
    <source>
        <dbReference type="SAM" id="Phobius"/>
    </source>
</evidence>
<protein>
    <recommendedName>
        <fullName evidence="4">SdpI family protein</fullName>
    </recommendedName>
</protein>
<feature type="transmembrane region" description="Helical" evidence="1">
    <location>
        <begin position="106"/>
        <end position="128"/>
    </location>
</feature>
<dbReference type="RefSeq" id="WP_168151755.1">
    <property type="nucleotide sequence ID" value="NZ_JAAWVT010000003.1"/>
</dbReference>
<keyword evidence="3" id="KW-1185">Reference proteome</keyword>
<reference evidence="2 3" key="1">
    <citation type="submission" date="2020-04" db="EMBL/GenBank/DDBJ databases">
        <title>Paeniglutamicibacter sp. ANT13_2, a novel actinomycete isolated from sediment in Antarctica.</title>
        <authorList>
            <person name="Sakdapetsiri C."/>
            <person name="Pinyakong O."/>
        </authorList>
    </citation>
    <scope>NUCLEOTIDE SEQUENCE [LARGE SCALE GENOMIC DNA]</scope>
    <source>
        <strain evidence="2 3">ANT13_2</strain>
    </source>
</reference>
<feature type="transmembrane region" description="Helical" evidence="1">
    <location>
        <begin position="33"/>
        <end position="51"/>
    </location>
</feature>
<name>A0ABX1G3Z2_9MICC</name>
<sequence length="162" mass="18033">MDALRSAFCFLFFPLLVMSCALGFDSVMWIIPVLVARGIALVRFVHGFLKLKRDRSGTVQFPQWNGRDMFRVGGHQLGDGIASCYLAAIIFFSGALVAGIASSPEFVLYSTTCAILLAAMSPFMFVVIRIMHRRRELYTAWLLPNGRPVEISPRNTGNSDRP</sequence>
<evidence type="ECO:0008006" key="4">
    <source>
        <dbReference type="Google" id="ProtNLM"/>
    </source>
</evidence>
<accession>A0ABX1G3Z2</accession>
<gene>
    <name evidence="2" type="ORF">HED64_09520</name>
</gene>
<keyword evidence="1" id="KW-0472">Membrane</keyword>
<keyword evidence="1" id="KW-1133">Transmembrane helix</keyword>
<feature type="transmembrane region" description="Helical" evidence="1">
    <location>
        <begin position="77"/>
        <end position="100"/>
    </location>
</feature>
<comment type="caution">
    <text evidence="2">The sequence shown here is derived from an EMBL/GenBank/DDBJ whole genome shotgun (WGS) entry which is preliminary data.</text>
</comment>
<dbReference type="Proteomes" id="UP000746595">
    <property type="component" value="Unassembled WGS sequence"/>
</dbReference>
<organism evidence="2 3">
    <name type="scientific">Paeniglutamicibacter terrestris</name>
    <dbReference type="NCBI Taxonomy" id="2723403"/>
    <lineage>
        <taxon>Bacteria</taxon>
        <taxon>Bacillati</taxon>
        <taxon>Actinomycetota</taxon>
        <taxon>Actinomycetes</taxon>
        <taxon>Micrococcales</taxon>
        <taxon>Micrococcaceae</taxon>
        <taxon>Paeniglutamicibacter</taxon>
    </lineage>
</organism>
<dbReference type="PROSITE" id="PS51257">
    <property type="entry name" value="PROKAR_LIPOPROTEIN"/>
    <property type="match status" value="1"/>
</dbReference>
<evidence type="ECO:0000313" key="3">
    <source>
        <dbReference type="Proteomes" id="UP000746595"/>
    </source>
</evidence>
<evidence type="ECO:0000313" key="2">
    <source>
        <dbReference type="EMBL" id="NKG20939.1"/>
    </source>
</evidence>
<keyword evidence="1" id="KW-0812">Transmembrane</keyword>
<proteinExistence type="predicted"/>
<dbReference type="EMBL" id="JAAWVT010000003">
    <property type="protein sequence ID" value="NKG20939.1"/>
    <property type="molecule type" value="Genomic_DNA"/>
</dbReference>